<dbReference type="OrthoDB" id="9156285at2"/>
<dbReference type="Gene3D" id="1.20.120.1490">
    <property type="match status" value="1"/>
</dbReference>
<dbReference type="RefSeq" id="WP_093390657.1">
    <property type="nucleotide sequence ID" value="NZ_FOTW01000032.1"/>
</dbReference>
<dbReference type="InterPro" id="IPR025961">
    <property type="entry name" value="Metal_resist"/>
</dbReference>
<feature type="chain" id="PRO_5011470382" evidence="1">
    <location>
        <begin position="23"/>
        <end position="154"/>
    </location>
</feature>
<dbReference type="EMBL" id="FOTW01000032">
    <property type="protein sequence ID" value="SFM77717.1"/>
    <property type="molecule type" value="Genomic_DNA"/>
</dbReference>
<accession>A0A1I4TMD2</accession>
<dbReference type="AlphaFoldDB" id="A0A1I4TMD2"/>
<keyword evidence="1" id="KW-0732">Signal</keyword>
<keyword evidence="3" id="KW-1185">Reference proteome</keyword>
<dbReference type="Pfam" id="PF13801">
    <property type="entry name" value="Metal_resist"/>
    <property type="match status" value="1"/>
</dbReference>
<proteinExistence type="predicted"/>
<dbReference type="STRING" id="758825.SAMN02982985_05264"/>
<sequence length="154" mass="16621">MRIFNRNTIAAFLLGGALAAGAGALAVERHMGGSHAAVDASAHAERMLKHLYVEVDATDAQKAKIEPLVKQAMQDLKPIHGQLRGAHAELLTWLGQPTLDAGALEAMRVQKLQLADQASKRLVQLIADVGEVLTPEQRNKLAAHLGKLHQRRHG</sequence>
<organism evidence="2 3">
    <name type="scientific">Rugamonas rubra</name>
    <dbReference type="NCBI Taxonomy" id="758825"/>
    <lineage>
        <taxon>Bacteria</taxon>
        <taxon>Pseudomonadati</taxon>
        <taxon>Pseudomonadota</taxon>
        <taxon>Betaproteobacteria</taxon>
        <taxon>Burkholderiales</taxon>
        <taxon>Oxalobacteraceae</taxon>
        <taxon>Telluria group</taxon>
        <taxon>Rugamonas</taxon>
    </lineage>
</organism>
<evidence type="ECO:0000313" key="2">
    <source>
        <dbReference type="EMBL" id="SFM77717.1"/>
    </source>
</evidence>
<protein>
    <submittedName>
        <fullName evidence="2">Protein refolding chaperone Spy/CpxP family</fullName>
    </submittedName>
</protein>
<evidence type="ECO:0000256" key="1">
    <source>
        <dbReference type="SAM" id="SignalP"/>
    </source>
</evidence>
<gene>
    <name evidence="2" type="ORF">SAMN02982985_05264</name>
</gene>
<name>A0A1I4TMD2_9BURK</name>
<evidence type="ECO:0000313" key="3">
    <source>
        <dbReference type="Proteomes" id="UP000199470"/>
    </source>
</evidence>
<feature type="signal peptide" evidence="1">
    <location>
        <begin position="1"/>
        <end position="22"/>
    </location>
</feature>
<dbReference type="Proteomes" id="UP000199470">
    <property type="component" value="Unassembled WGS sequence"/>
</dbReference>
<reference evidence="2 3" key="1">
    <citation type="submission" date="2016-10" db="EMBL/GenBank/DDBJ databases">
        <authorList>
            <person name="de Groot N.N."/>
        </authorList>
    </citation>
    <scope>NUCLEOTIDE SEQUENCE [LARGE SCALE GENOMIC DNA]</scope>
    <source>
        <strain evidence="2 3">ATCC 43154</strain>
    </source>
</reference>